<keyword evidence="2" id="KW-1185">Reference proteome</keyword>
<name>A0A2A6C5F7_PRIPA</name>
<evidence type="ECO:0000313" key="2">
    <source>
        <dbReference type="Proteomes" id="UP000005239"/>
    </source>
</evidence>
<accession>A0A2A6C5F7</accession>
<evidence type="ECO:0000313" key="1">
    <source>
        <dbReference type="EnsemblMetazoa" id="PPA35051.1"/>
    </source>
</evidence>
<sequence length="110" mass="12581">MSEYSQASSAVLTKSENTIAGRLREHAAASNTTVVPIRSQFVDYIQCVEDNKGTYCLDREFVTEEHLKPKSKDIPIKQDEYKAGVYFPRKKTNQIDIERFPAIKNLINEL</sequence>
<dbReference type="Proteomes" id="UP000005239">
    <property type="component" value="Unassembled WGS sequence"/>
</dbReference>
<gene>
    <name evidence="1" type="primary">WBGene00273420</name>
</gene>
<dbReference type="AlphaFoldDB" id="A0A2A6C5F7"/>
<proteinExistence type="predicted"/>
<accession>A0A8R1UNA8</accession>
<protein>
    <submittedName>
        <fullName evidence="1">Uncharacterized protein</fullName>
    </submittedName>
</protein>
<dbReference type="EnsemblMetazoa" id="PPA35051.1">
    <property type="protein sequence ID" value="PPA35051.1"/>
    <property type="gene ID" value="WBGene00273420"/>
</dbReference>
<reference evidence="1" key="2">
    <citation type="submission" date="2022-06" db="UniProtKB">
        <authorList>
            <consortium name="EnsemblMetazoa"/>
        </authorList>
    </citation>
    <scope>IDENTIFICATION</scope>
    <source>
        <strain evidence="1">PS312</strain>
    </source>
</reference>
<organism evidence="1 2">
    <name type="scientific">Pristionchus pacificus</name>
    <name type="common">Parasitic nematode worm</name>
    <dbReference type="NCBI Taxonomy" id="54126"/>
    <lineage>
        <taxon>Eukaryota</taxon>
        <taxon>Metazoa</taxon>
        <taxon>Ecdysozoa</taxon>
        <taxon>Nematoda</taxon>
        <taxon>Chromadorea</taxon>
        <taxon>Rhabditida</taxon>
        <taxon>Rhabditina</taxon>
        <taxon>Diplogasteromorpha</taxon>
        <taxon>Diplogasteroidea</taxon>
        <taxon>Neodiplogasteridae</taxon>
        <taxon>Pristionchus</taxon>
    </lineage>
</organism>
<reference evidence="2" key="1">
    <citation type="journal article" date="2008" name="Nat. Genet.">
        <title>The Pristionchus pacificus genome provides a unique perspective on nematode lifestyle and parasitism.</title>
        <authorList>
            <person name="Dieterich C."/>
            <person name="Clifton S.W."/>
            <person name="Schuster L.N."/>
            <person name="Chinwalla A."/>
            <person name="Delehaunty K."/>
            <person name="Dinkelacker I."/>
            <person name="Fulton L."/>
            <person name="Fulton R."/>
            <person name="Godfrey J."/>
            <person name="Minx P."/>
            <person name="Mitreva M."/>
            <person name="Roeseler W."/>
            <person name="Tian H."/>
            <person name="Witte H."/>
            <person name="Yang S.P."/>
            <person name="Wilson R.K."/>
            <person name="Sommer R.J."/>
        </authorList>
    </citation>
    <scope>NUCLEOTIDE SEQUENCE [LARGE SCALE GENOMIC DNA]</scope>
    <source>
        <strain evidence="2">PS312</strain>
    </source>
</reference>